<proteinExistence type="predicted"/>
<sequence>MKLVFIPFFGLAHSKIFGWQTSILVVPIEKTFIFENLSFFMRYIGGITWWLDAETHLVMNSNVADKIIYRIDMGQSIVQVAHSHNPPSLRRIHFNYSY</sequence>
<name>A0AAX6IC13_IRIPA</name>
<accession>A0AAX6IC13</accession>
<organism evidence="1 2">
    <name type="scientific">Iris pallida</name>
    <name type="common">Sweet iris</name>
    <dbReference type="NCBI Taxonomy" id="29817"/>
    <lineage>
        <taxon>Eukaryota</taxon>
        <taxon>Viridiplantae</taxon>
        <taxon>Streptophyta</taxon>
        <taxon>Embryophyta</taxon>
        <taxon>Tracheophyta</taxon>
        <taxon>Spermatophyta</taxon>
        <taxon>Magnoliopsida</taxon>
        <taxon>Liliopsida</taxon>
        <taxon>Asparagales</taxon>
        <taxon>Iridaceae</taxon>
        <taxon>Iridoideae</taxon>
        <taxon>Irideae</taxon>
        <taxon>Iris</taxon>
    </lineage>
</organism>
<protein>
    <submittedName>
        <fullName evidence="1">Uncharacterized protein</fullName>
    </submittedName>
</protein>
<evidence type="ECO:0000313" key="1">
    <source>
        <dbReference type="EMBL" id="KAJ6850387.1"/>
    </source>
</evidence>
<dbReference type="AlphaFoldDB" id="A0AAX6IC13"/>
<keyword evidence="2" id="KW-1185">Reference proteome</keyword>
<dbReference type="Proteomes" id="UP001140949">
    <property type="component" value="Unassembled WGS sequence"/>
</dbReference>
<evidence type="ECO:0000313" key="2">
    <source>
        <dbReference type="Proteomes" id="UP001140949"/>
    </source>
</evidence>
<reference evidence="1" key="1">
    <citation type="journal article" date="2023" name="GigaByte">
        <title>Genome assembly of the bearded iris, Iris pallida Lam.</title>
        <authorList>
            <person name="Bruccoleri R.E."/>
            <person name="Oakeley E.J."/>
            <person name="Faust A.M.E."/>
            <person name="Altorfer M."/>
            <person name="Dessus-Babus S."/>
            <person name="Burckhardt D."/>
            <person name="Oertli M."/>
            <person name="Naumann U."/>
            <person name="Petersen F."/>
            <person name="Wong J."/>
        </authorList>
    </citation>
    <scope>NUCLEOTIDE SEQUENCE</scope>
    <source>
        <strain evidence="1">GSM-AAB239-AS_SAM_17_03QT</strain>
    </source>
</reference>
<reference evidence="1" key="2">
    <citation type="submission" date="2023-04" db="EMBL/GenBank/DDBJ databases">
        <authorList>
            <person name="Bruccoleri R.E."/>
            <person name="Oakeley E.J."/>
            <person name="Faust A.-M."/>
            <person name="Dessus-Babus S."/>
            <person name="Altorfer M."/>
            <person name="Burckhardt D."/>
            <person name="Oertli M."/>
            <person name="Naumann U."/>
            <person name="Petersen F."/>
            <person name="Wong J."/>
        </authorList>
    </citation>
    <scope>NUCLEOTIDE SEQUENCE</scope>
    <source>
        <strain evidence="1">GSM-AAB239-AS_SAM_17_03QT</strain>
        <tissue evidence="1">Leaf</tissue>
    </source>
</reference>
<dbReference type="EMBL" id="JANAVB010003000">
    <property type="protein sequence ID" value="KAJ6850387.1"/>
    <property type="molecule type" value="Genomic_DNA"/>
</dbReference>
<comment type="caution">
    <text evidence="1">The sequence shown here is derived from an EMBL/GenBank/DDBJ whole genome shotgun (WGS) entry which is preliminary data.</text>
</comment>
<gene>
    <name evidence="1" type="ORF">M6B38_264930</name>
</gene>